<reference evidence="7" key="2">
    <citation type="submission" date="2021-01" db="EMBL/GenBank/DDBJ databases">
        <authorList>
            <person name="Schikora-Tamarit M.A."/>
        </authorList>
    </citation>
    <scope>NUCLEOTIDE SEQUENCE</scope>
    <source>
        <strain evidence="7">NCAIM Y.01608</strain>
    </source>
</reference>
<dbReference type="PANTHER" id="PTHR12100:SF0">
    <property type="entry name" value="EXOCYST COMPLEX COMPONENT 5"/>
    <property type="match status" value="1"/>
</dbReference>
<keyword evidence="2" id="KW-0813">Transport</keyword>
<dbReference type="Proteomes" id="UP000788993">
    <property type="component" value="Unassembled WGS sequence"/>
</dbReference>
<dbReference type="InterPro" id="IPR048627">
    <property type="entry name" value="Sec10_HB"/>
</dbReference>
<feature type="domain" description="Exocyst complex component Sec10-like alpha-helical bundle" evidence="5">
    <location>
        <begin position="204"/>
        <end position="854"/>
    </location>
</feature>
<dbReference type="PANTHER" id="PTHR12100">
    <property type="entry name" value="SEC10"/>
    <property type="match status" value="1"/>
</dbReference>
<dbReference type="Pfam" id="PF07393">
    <property type="entry name" value="Sec10_HB"/>
    <property type="match status" value="1"/>
</dbReference>
<keyword evidence="4" id="KW-0175">Coiled coil</keyword>
<dbReference type="Pfam" id="PF20667">
    <property type="entry name" value="Sec10_N"/>
    <property type="match status" value="1"/>
</dbReference>
<sequence length="860" mass="99125">MCGSAEAVAGWCRGVGSTHKIGLRRFVNKTPMTSLFQLDDETKRLLTLDDFLHGLTIHEFVEFLAAKLSSRSGSDGAQPLDQLDPKPYIRTFEACVKELNRLSEECLAKQTKYEKIAAVKQTDHFSNVLRLAPKASKLNSQFAQLDLKVRRINADIRPLGDKLTETNSLKENTVTLIFLTKCYNEFYTKKQAPAELVKMPRGRRAVALNQLLKLSSKLSSNDMPQAKATLSVIQEHCNRFEIELLNEFHEMDNSKNYRRLQELSSLLFLFNDGENIKQFYINKHPVFSNFQSTELNVEPTFWKNMCDASFSQYQLDGLTLAMLQEIEDILTKTEYDTIQQIFLDHTRAVLLAFVDRFYRELIRNRVQLLLRVASSYSKLCNLRVLHLLCNQVNQLTQRLKAYFGEKEVDLGVELDKYHAALFQQHLDKDAYFNLEKENLSELIGSFTARFEEKNEKVVNKHLLENKILHSKDASTSVASEYDQDVFLDAPQRENSTRRLLSYKRSKKLTSISKFIKNMERSSLRERFTRTKVRGGSDQGARVVSDSFDQDTGDGSEVSLVIAEKILKAVVESLTRAIELVPSKINEYSLEMFDILIMSYGQSYLAIELENLYYNGILMQQQKLSSFFGSSEINLKFVEQISLVCVQVYLLSIVVKRFFYPLILSAEIKNRLSLMFNSYLQDVELGLNIIVDELLELIERNMKNILSGQAMDDFQPATQPTIDRTETCDKMLQFLDRVFRALYDHLGFNPTLKMDTIRRILASLLTLLINHFTRFRVNSNGSLVLTQDVIHYISIFDAYDGLDDIKQRFSILRELTNLFSCQPELLKDLCNEGQLIYLKKSVLKQYISRRSDFDPNFLQGV</sequence>
<keyword evidence="8" id="KW-1185">Reference proteome</keyword>
<dbReference type="InterPro" id="IPR009976">
    <property type="entry name" value="Sec10-like"/>
</dbReference>
<comment type="caution">
    <text evidence="7">The sequence shown here is derived from an EMBL/GenBank/DDBJ whole genome shotgun (WGS) entry which is preliminary data.</text>
</comment>
<keyword evidence="3" id="KW-0268">Exocytosis</keyword>
<dbReference type="InterPro" id="IPR048625">
    <property type="entry name" value="Sec10_N"/>
</dbReference>
<evidence type="ECO:0000313" key="8">
    <source>
        <dbReference type="Proteomes" id="UP000788993"/>
    </source>
</evidence>
<proteinExistence type="inferred from homology"/>
<protein>
    <recommendedName>
        <fullName evidence="9">Exocyst complex component Sec10</fullName>
    </recommendedName>
</protein>
<evidence type="ECO:0000313" key="7">
    <source>
        <dbReference type="EMBL" id="KAH3674020.1"/>
    </source>
</evidence>
<feature type="domain" description="Exocyst complex component Sec10 N-terminal" evidence="6">
    <location>
        <begin position="85"/>
        <end position="195"/>
    </location>
</feature>
<dbReference type="GO" id="GO:0006887">
    <property type="term" value="P:exocytosis"/>
    <property type="evidence" value="ECO:0007669"/>
    <property type="project" value="UniProtKB-KW"/>
</dbReference>
<dbReference type="GO" id="GO:0006893">
    <property type="term" value="P:Golgi to plasma membrane transport"/>
    <property type="evidence" value="ECO:0007669"/>
    <property type="project" value="TreeGrafter"/>
</dbReference>
<dbReference type="EMBL" id="JAEUBD010000526">
    <property type="protein sequence ID" value="KAH3674020.1"/>
    <property type="molecule type" value="Genomic_DNA"/>
</dbReference>
<accession>A0A9P8PM12</accession>
<organism evidence="7 8">
    <name type="scientific">Ogataea polymorpha</name>
    <dbReference type="NCBI Taxonomy" id="460523"/>
    <lineage>
        <taxon>Eukaryota</taxon>
        <taxon>Fungi</taxon>
        <taxon>Dikarya</taxon>
        <taxon>Ascomycota</taxon>
        <taxon>Saccharomycotina</taxon>
        <taxon>Pichiomycetes</taxon>
        <taxon>Pichiales</taxon>
        <taxon>Pichiaceae</taxon>
        <taxon>Ogataea</taxon>
    </lineage>
</organism>
<evidence type="ECO:0000256" key="2">
    <source>
        <dbReference type="ARBA" id="ARBA00022448"/>
    </source>
</evidence>
<evidence type="ECO:0000256" key="3">
    <source>
        <dbReference type="ARBA" id="ARBA00022483"/>
    </source>
</evidence>
<comment type="similarity">
    <text evidence="1">Belongs to the SEC10 family.</text>
</comment>
<evidence type="ECO:0000259" key="5">
    <source>
        <dbReference type="Pfam" id="PF07393"/>
    </source>
</evidence>
<gene>
    <name evidence="7" type="ORF">OGATHE_002000</name>
</gene>
<reference evidence="7" key="1">
    <citation type="journal article" date="2021" name="Open Biol.">
        <title>Shared evolutionary footprints suggest mitochondrial oxidative damage underlies multiple complex I losses in fungi.</title>
        <authorList>
            <person name="Schikora-Tamarit M.A."/>
            <person name="Marcet-Houben M."/>
            <person name="Nosek J."/>
            <person name="Gabaldon T."/>
        </authorList>
    </citation>
    <scope>NUCLEOTIDE SEQUENCE</scope>
    <source>
        <strain evidence="7">NCAIM Y.01608</strain>
    </source>
</reference>
<evidence type="ECO:0000256" key="1">
    <source>
        <dbReference type="ARBA" id="ARBA00006572"/>
    </source>
</evidence>
<name>A0A9P8PM12_9ASCO</name>
<evidence type="ECO:0000259" key="6">
    <source>
        <dbReference type="Pfam" id="PF20667"/>
    </source>
</evidence>
<evidence type="ECO:0008006" key="9">
    <source>
        <dbReference type="Google" id="ProtNLM"/>
    </source>
</evidence>
<dbReference type="GO" id="GO:0000145">
    <property type="term" value="C:exocyst"/>
    <property type="evidence" value="ECO:0007669"/>
    <property type="project" value="TreeGrafter"/>
</dbReference>
<dbReference type="AlphaFoldDB" id="A0A9P8PM12"/>
<evidence type="ECO:0000256" key="4">
    <source>
        <dbReference type="ARBA" id="ARBA00023054"/>
    </source>
</evidence>